<evidence type="ECO:0000313" key="4">
    <source>
        <dbReference type="EMBL" id="ABJ83211.1"/>
    </source>
</evidence>
<dbReference type="InterPro" id="IPR000045">
    <property type="entry name" value="Prepilin_IV_endopep_pep"/>
</dbReference>
<feature type="transmembrane region" description="Helical" evidence="2">
    <location>
        <begin position="100"/>
        <end position="120"/>
    </location>
</feature>
<evidence type="ECO:0000256" key="1">
    <source>
        <dbReference type="ARBA" id="ARBA00005801"/>
    </source>
</evidence>
<feature type="transmembrane region" description="Helical" evidence="2">
    <location>
        <begin position="34"/>
        <end position="51"/>
    </location>
</feature>
<dbReference type="GO" id="GO:0005886">
    <property type="term" value="C:plasma membrane"/>
    <property type="evidence" value="ECO:0007669"/>
    <property type="project" value="TreeGrafter"/>
</dbReference>
<proteinExistence type="inferred from homology"/>
<evidence type="ECO:0000259" key="3">
    <source>
        <dbReference type="Pfam" id="PF01478"/>
    </source>
</evidence>
<evidence type="ECO:0000256" key="2">
    <source>
        <dbReference type="SAM" id="Phobius"/>
    </source>
</evidence>
<feature type="domain" description="Prepilin type IV endopeptidase peptidase" evidence="3">
    <location>
        <begin position="13"/>
        <end position="115"/>
    </location>
</feature>
<dbReference type="Gene3D" id="1.20.120.1220">
    <property type="match status" value="1"/>
</dbReference>
<reference evidence="4" key="1">
    <citation type="submission" date="2006-10" db="EMBL/GenBank/DDBJ databases">
        <title>Complete sequence of Solibacter usitatus Ellin6076.</title>
        <authorList>
            <consortium name="US DOE Joint Genome Institute"/>
            <person name="Copeland A."/>
            <person name="Lucas S."/>
            <person name="Lapidus A."/>
            <person name="Barry K."/>
            <person name="Detter J.C."/>
            <person name="Glavina del Rio T."/>
            <person name="Hammon N."/>
            <person name="Israni S."/>
            <person name="Dalin E."/>
            <person name="Tice H."/>
            <person name="Pitluck S."/>
            <person name="Thompson L.S."/>
            <person name="Brettin T."/>
            <person name="Bruce D."/>
            <person name="Han C."/>
            <person name="Tapia R."/>
            <person name="Gilna P."/>
            <person name="Schmutz J."/>
            <person name="Larimer F."/>
            <person name="Land M."/>
            <person name="Hauser L."/>
            <person name="Kyrpides N."/>
            <person name="Mikhailova N."/>
            <person name="Janssen P.H."/>
            <person name="Kuske C.R."/>
            <person name="Richardson P."/>
        </authorList>
    </citation>
    <scope>NUCLEOTIDE SEQUENCE</scope>
    <source>
        <strain evidence="4">Ellin6076</strain>
    </source>
</reference>
<dbReference type="HOGENOM" id="CLU_057101_4_0_0"/>
<dbReference type="OrthoDB" id="5508079at2"/>
<dbReference type="Pfam" id="PF01478">
    <property type="entry name" value="Peptidase_A24"/>
    <property type="match status" value="1"/>
</dbReference>
<dbReference type="InParanoid" id="Q025V8"/>
<keyword evidence="2" id="KW-0812">Transmembrane</keyword>
<dbReference type="InterPro" id="IPR050882">
    <property type="entry name" value="Prepilin_peptidase/N-MTase"/>
</dbReference>
<dbReference type="GO" id="GO:0004190">
    <property type="term" value="F:aspartic-type endopeptidase activity"/>
    <property type="evidence" value="ECO:0007669"/>
    <property type="project" value="InterPro"/>
</dbReference>
<dbReference type="PANTHER" id="PTHR30487:SF0">
    <property type="entry name" value="PREPILIN LEADER PEPTIDASE_N-METHYLTRANSFERASE-RELATED"/>
    <property type="match status" value="1"/>
</dbReference>
<protein>
    <submittedName>
        <fullName evidence="4">Peptidase A24A, prepilin type IV</fullName>
    </submittedName>
</protein>
<gene>
    <name evidence="4" type="ordered locus">Acid_2221</name>
</gene>
<feature type="transmembrane region" description="Helical" evidence="2">
    <location>
        <begin position="63"/>
        <end position="80"/>
    </location>
</feature>
<dbReference type="eggNOG" id="COG1989">
    <property type="taxonomic scope" value="Bacteria"/>
</dbReference>
<keyword evidence="2" id="KW-0472">Membrane</keyword>
<comment type="similarity">
    <text evidence="1">Belongs to the peptidase A24 family.</text>
</comment>
<dbReference type="PANTHER" id="PTHR30487">
    <property type="entry name" value="TYPE 4 PREPILIN-LIKE PROTEINS LEADER PEPTIDE-PROCESSING ENZYME"/>
    <property type="match status" value="1"/>
</dbReference>
<organism evidence="4">
    <name type="scientific">Solibacter usitatus (strain Ellin6076)</name>
    <dbReference type="NCBI Taxonomy" id="234267"/>
    <lineage>
        <taxon>Bacteria</taxon>
        <taxon>Pseudomonadati</taxon>
        <taxon>Acidobacteriota</taxon>
        <taxon>Terriglobia</taxon>
        <taxon>Bryobacterales</taxon>
        <taxon>Solibacteraceae</taxon>
        <taxon>Candidatus Solibacter</taxon>
    </lineage>
</organism>
<feature type="transmembrane region" description="Helical" evidence="2">
    <location>
        <begin position="162"/>
        <end position="182"/>
    </location>
</feature>
<name>Q025V8_SOLUE</name>
<sequence>MSFSIPPPGTEALLLAVVLGAAIYDIRYRRIPNWLNMFGVLAGIAMNTFLYQGLPGLVFALKGLFLAFAVYVVLYALHAMGAGDVKLMAAVGAIVGWENWFGIFIVTAVIGGIMSLILVASRGRVKKTLFNVSFILSEMKSGRPAYLANEELDVKSDKAMRLPHGATIAVGALFFLAMSARFTR</sequence>
<dbReference type="STRING" id="234267.Acid_2221"/>
<dbReference type="GO" id="GO:0006465">
    <property type="term" value="P:signal peptide processing"/>
    <property type="evidence" value="ECO:0007669"/>
    <property type="project" value="TreeGrafter"/>
</dbReference>
<dbReference type="AlphaFoldDB" id="Q025V8"/>
<dbReference type="KEGG" id="sus:Acid_2221"/>
<dbReference type="EMBL" id="CP000473">
    <property type="protein sequence ID" value="ABJ83211.1"/>
    <property type="molecule type" value="Genomic_DNA"/>
</dbReference>
<accession>Q025V8</accession>
<feature type="transmembrane region" description="Helical" evidence="2">
    <location>
        <begin position="12"/>
        <end position="28"/>
    </location>
</feature>
<keyword evidence="2" id="KW-1133">Transmembrane helix</keyword>